<dbReference type="AlphaFoldDB" id="A0AAE5H6F1"/>
<keyword evidence="2" id="KW-0238">DNA-binding</keyword>
<sequence>MDNVINIQRKERVDFFYIVINVPINNEIRFHICIFENSKNEVHPFTRYLKDRMGNFTLKDKSLNTIKNFHLTYIIRFLNFIYNDSETAIDDIRNLTIEMVEEFLDKFSQGELPQESSEEWKSRESVQRATYAISHFVYWLWWKKAKDSNKKIFNLKYIKEKDFQFEKIMKHSKNGYSSREVKRLINIVVPNVSTRVKTREKVVNLSDYSITKLIELSLENDPMLTFGIVLGAYAGLRVGDIAQLSEDRVKGLSKNRDFGAYFNLSYDAILRSDIIITSSIKTKRRVPVYPGCTKAIYLYYEMHIEFLKANGLYPNKYGALFLNNDGFAMTASTYLRRFNNLSKLLDKAIKEEVLFGSIDAIQEEEILANNKVTPHSLRHYFKQLLESIEPNRRVIQYYMAHRSENSQDSYASSASKEVIRQCQNKIYLPIKNKFNR</sequence>
<evidence type="ECO:0000313" key="5">
    <source>
        <dbReference type="Proteomes" id="UP000822184"/>
    </source>
</evidence>
<dbReference type="GO" id="GO:0003677">
    <property type="term" value="F:DNA binding"/>
    <property type="evidence" value="ECO:0007669"/>
    <property type="project" value="UniProtKB-KW"/>
</dbReference>
<dbReference type="GO" id="GO:0015074">
    <property type="term" value="P:DNA integration"/>
    <property type="evidence" value="ECO:0007669"/>
    <property type="project" value="InterPro"/>
</dbReference>
<evidence type="ECO:0000256" key="3">
    <source>
        <dbReference type="ARBA" id="ARBA00023172"/>
    </source>
</evidence>
<comment type="caution">
    <text evidence="4">The sequence shown here is derived from an EMBL/GenBank/DDBJ whole genome shotgun (WGS) entry which is preliminary data.</text>
</comment>
<dbReference type="EMBL" id="JABTDW010000001">
    <property type="protein sequence ID" value="NSB15668.1"/>
    <property type="molecule type" value="Genomic_DNA"/>
</dbReference>
<dbReference type="InterPro" id="IPR013762">
    <property type="entry name" value="Integrase-like_cat_sf"/>
</dbReference>
<evidence type="ECO:0000256" key="2">
    <source>
        <dbReference type="ARBA" id="ARBA00023125"/>
    </source>
</evidence>
<evidence type="ECO:0000256" key="1">
    <source>
        <dbReference type="ARBA" id="ARBA00008857"/>
    </source>
</evidence>
<protein>
    <submittedName>
        <fullName evidence="4">Integrase</fullName>
    </submittedName>
</protein>
<dbReference type="GO" id="GO:0006310">
    <property type="term" value="P:DNA recombination"/>
    <property type="evidence" value="ECO:0007669"/>
    <property type="project" value="UniProtKB-KW"/>
</dbReference>
<dbReference type="SUPFAM" id="SSF56349">
    <property type="entry name" value="DNA breaking-rejoining enzymes"/>
    <property type="match status" value="1"/>
</dbReference>
<proteinExistence type="inferred from homology"/>
<name>A0AAE5H6F1_CLOBE</name>
<reference evidence="4" key="1">
    <citation type="submission" date="2020-06" db="EMBL/GenBank/DDBJ databases">
        <title>Genomic insights into acetone-butanol-ethanol (ABE) fermentation by sequencing solventogenic clostridia strains.</title>
        <authorList>
            <person name="Brown S."/>
        </authorList>
    </citation>
    <scope>NUCLEOTIDE SEQUENCE</scope>
    <source>
        <strain evidence="4">DJ123</strain>
    </source>
</reference>
<dbReference type="PANTHER" id="PTHR30349">
    <property type="entry name" value="PHAGE INTEGRASE-RELATED"/>
    <property type="match status" value="1"/>
</dbReference>
<gene>
    <name evidence="4" type="ORF">BCD95_003927</name>
</gene>
<dbReference type="RefSeq" id="WP_077854171.1">
    <property type="nucleotide sequence ID" value="NZ_JABTDW010000001.1"/>
</dbReference>
<dbReference type="InterPro" id="IPR011010">
    <property type="entry name" value="DNA_brk_join_enz"/>
</dbReference>
<dbReference type="Proteomes" id="UP000822184">
    <property type="component" value="Unassembled WGS sequence"/>
</dbReference>
<evidence type="ECO:0000313" key="4">
    <source>
        <dbReference type="EMBL" id="NSB15668.1"/>
    </source>
</evidence>
<dbReference type="InterPro" id="IPR050090">
    <property type="entry name" value="Tyrosine_recombinase_XerCD"/>
</dbReference>
<comment type="similarity">
    <text evidence="1">Belongs to the 'phage' integrase family.</text>
</comment>
<organism evidence="4 5">
    <name type="scientific">Clostridium beijerinckii</name>
    <name type="common">Clostridium MP</name>
    <dbReference type="NCBI Taxonomy" id="1520"/>
    <lineage>
        <taxon>Bacteria</taxon>
        <taxon>Bacillati</taxon>
        <taxon>Bacillota</taxon>
        <taxon>Clostridia</taxon>
        <taxon>Eubacteriales</taxon>
        <taxon>Clostridiaceae</taxon>
        <taxon>Clostridium</taxon>
    </lineage>
</organism>
<dbReference type="PANTHER" id="PTHR30349:SF41">
    <property type="entry name" value="INTEGRASE_RECOMBINASE PROTEIN MJ0367-RELATED"/>
    <property type="match status" value="1"/>
</dbReference>
<keyword evidence="3" id="KW-0233">DNA recombination</keyword>
<dbReference type="Gene3D" id="1.10.443.10">
    <property type="entry name" value="Intergrase catalytic core"/>
    <property type="match status" value="1"/>
</dbReference>
<accession>A0AAE5H6F1</accession>